<dbReference type="AlphaFoldDB" id="A0A7W4YGH9"/>
<organism evidence="2 3">
    <name type="scientific">Pseudoclavibacter helvolus</name>
    <dbReference type="NCBI Taxonomy" id="255205"/>
    <lineage>
        <taxon>Bacteria</taxon>
        <taxon>Bacillati</taxon>
        <taxon>Actinomycetota</taxon>
        <taxon>Actinomycetes</taxon>
        <taxon>Micrococcales</taxon>
        <taxon>Microbacteriaceae</taxon>
        <taxon>Pseudoclavibacter</taxon>
    </lineage>
</organism>
<evidence type="ECO:0000313" key="2">
    <source>
        <dbReference type="EMBL" id="MBB2958081.1"/>
    </source>
</evidence>
<dbReference type="RefSeq" id="WP_068481028.1">
    <property type="nucleotide sequence ID" value="NZ_CZJS01000111.1"/>
</dbReference>
<feature type="transmembrane region" description="Helical" evidence="1">
    <location>
        <begin position="145"/>
        <end position="167"/>
    </location>
</feature>
<name>A0A7W4YGH9_9MICO</name>
<keyword evidence="1" id="KW-0812">Transmembrane</keyword>
<feature type="transmembrane region" description="Helical" evidence="1">
    <location>
        <begin position="36"/>
        <end position="57"/>
    </location>
</feature>
<comment type="caution">
    <text evidence="2">The sequence shown here is derived from an EMBL/GenBank/DDBJ whole genome shotgun (WGS) entry which is preliminary data.</text>
</comment>
<feature type="transmembrane region" description="Helical" evidence="1">
    <location>
        <begin position="114"/>
        <end position="133"/>
    </location>
</feature>
<protein>
    <submittedName>
        <fullName evidence="2">Uncharacterized protein</fullName>
    </submittedName>
</protein>
<sequence>MPRNRNRKGTLAVVASALLLIGIVAAAALLGAQTGWVIFIALVGLPLVLAPAALLGLRWGDARMAKAGPGVLTALGPGEIREVDATATPVTTLGWRAAVQHLPSLLPPARIRTLMITGAVGAVSGVWLTLTLAEAPDPWQKGVGAALFGVTGALAFSLVFLLAWLAIAHRDTQLDRGARRLLEQSVNPANDRIRINISRIDELQAAIDQRRAVSPLLLPIAAGATAAVVAATAAELVLSGGDFPRLASFASTTMMLWLGLTGLGRVEQIAAALSEVRSADGAA</sequence>
<keyword evidence="1" id="KW-1133">Transmembrane helix</keyword>
<evidence type="ECO:0000256" key="1">
    <source>
        <dbReference type="SAM" id="Phobius"/>
    </source>
</evidence>
<feature type="transmembrane region" description="Helical" evidence="1">
    <location>
        <begin position="216"/>
        <end position="234"/>
    </location>
</feature>
<keyword evidence="1" id="KW-0472">Membrane</keyword>
<accession>A0A7W4YGH9</accession>
<evidence type="ECO:0000313" key="3">
    <source>
        <dbReference type="Proteomes" id="UP000545286"/>
    </source>
</evidence>
<dbReference type="Proteomes" id="UP000545286">
    <property type="component" value="Unassembled WGS sequence"/>
</dbReference>
<dbReference type="EMBL" id="JACHWJ010000003">
    <property type="protein sequence ID" value="MBB2958081.1"/>
    <property type="molecule type" value="Genomic_DNA"/>
</dbReference>
<keyword evidence="3" id="KW-1185">Reference proteome</keyword>
<gene>
    <name evidence="2" type="ORF">FHX72_002226</name>
</gene>
<reference evidence="2 3" key="1">
    <citation type="submission" date="2020-08" db="EMBL/GenBank/DDBJ databases">
        <title>Sequencing the genomes of 1000 actinobacteria strains.</title>
        <authorList>
            <person name="Klenk H.-P."/>
        </authorList>
    </citation>
    <scope>NUCLEOTIDE SEQUENCE [LARGE SCALE GENOMIC DNA]</scope>
    <source>
        <strain evidence="2 3">DSM 20419</strain>
    </source>
</reference>
<proteinExistence type="predicted"/>
<dbReference type="OrthoDB" id="5125146at2"/>